<dbReference type="SUPFAM" id="SSF51905">
    <property type="entry name" value="FAD/NAD(P)-binding domain"/>
    <property type="match status" value="1"/>
</dbReference>
<evidence type="ECO:0000256" key="1">
    <source>
        <dbReference type="ARBA" id="ARBA00007992"/>
    </source>
</evidence>
<evidence type="ECO:0000256" key="4">
    <source>
        <dbReference type="ARBA" id="ARBA00023002"/>
    </source>
</evidence>
<dbReference type="GeneID" id="71991418"/>
<name>A0A9Q8PFB9_PASFU</name>
<dbReference type="AlphaFoldDB" id="A0A9Q8PFB9"/>
<dbReference type="InterPro" id="IPR036188">
    <property type="entry name" value="FAD/NAD-bd_sf"/>
</dbReference>
<evidence type="ECO:0000256" key="6">
    <source>
        <dbReference type="SAM" id="Phobius"/>
    </source>
</evidence>
<dbReference type="InterPro" id="IPR050493">
    <property type="entry name" value="FAD-dep_Monooxygenase_BioMet"/>
</dbReference>
<dbReference type="GO" id="GO:0004497">
    <property type="term" value="F:monooxygenase activity"/>
    <property type="evidence" value="ECO:0007669"/>
    <property type="project" value="UniProtKB-KW"/>
</dbReference>
<reference evidence="8" key="1">
    <citation type="submission" date="2021-12" db="EMBL/GenBank/DDBJ databases">
        <authorList>
            <person name="Zaccaron A."/>
            <person name="Stergiopoulos I."/>
        </authorList>
    </citation>
    <scope>NUCLEOTIDE SEQUENCE</scope>
    <source>
        <strain evidence="8">Race5_Kim</strain>
    </source>
</reference>
<organism evidence="8 9">
    <name type="scientific">Passalora fulva</name>
    <name type="common">Tomato leaf mold</name>
    <name type="synonym">Cladosporium fulvum</name>
    <dbReference type="NCBI Taxonomy" id="5499"/>
    <lineage>
        <taxon>Eukaryota</taxon>
        <taxon>Fungi</taxon>
        <taxon>Dikarya</taxon>
        <taxon>Ascomycota</taxon>
        <taxon>Pezizomycotina</taxon>
        <taxon>Dothideomycetes</taxon>
        <taxon>Dothideomycetidae</taxon>
        <taxon>Mycosphaerellales</taxon>
        <taxon>Mycosphaerellaceae</taxon>
        <taxon>Fulvia</taxon>
    </lineage>
</organism>
<dbReference type="SUPFAM" id="SSF54373">
    <property type="entry name" value="FAD-linked reductases, C-terminal domain"/>
    <property type="match status" value="1"/>
</dbReference>
<dbReference type="Pfam" id="PF01494">
    <property type="entry name" value="FAD_binding_3"/>
    <property type="match status" value="1"/>
</dbReference>
<reference evidence="8" key="2">
    <citation type="journal article" date="2022" name="Microb. Genom.">
        <title>A chromosome-scale genome assembly of the tomato pathogen Cladosporium fulvum reveals a compartmentalized genome architecture and the presence of a dispensable chromosome.</title>
        <authorList>
            <person name="Zaccaron A.Z."/>
            <person name="Chen L.H."/>
            <person name="Samaras A."/>
            <person name="Stergiopoulos I."/>
        </authorList>
    </citation>
    <scope>NUCLEOTIDE SEQUENCE</scope>
    <source>
        <strain evidence="8">Race5_Kim</strain>
    </source>
</reference>
<evidence type="ECO:0000256" key="2">
    <source>
        <dbReference type="ARBA" id="ARBA00022630"/>
    </source>
</evidence>
<evidence type="ECO:0000256" key="3">
    <source>
        <dbReference type="ARBA" id="ARBA00022827"/>
    </source>
</evidence>
<evidence type="ECO:0000313" key="8">
    <source>
        <dbReference type="EMBL" id="UJO21395.1"/>
    </source>
</evidence>
<keyword evidence="9" id="KW-1185">Reference proteome</keyword>
<evidence type="ECO:0000256" key="5">
    <source>
        <dbReference type="ARBA" id="ARBA00023033"/>
    </source>
</evidence>
<dbReference type="RefSeq" id="XP_047765761.1">
    <property type="nucleotide sequence ID" value="XM_047910688.1"/>
</dbReference>
<dbReference type="EMBL" id="CP090170">
    <property type="protein sequence ID" value="UJO21395.1"/>
    <property type="molecule type" value="Genomic_DNA"/>
</dbReference>
<evidence type="ECO:0000313" key="9">
    <source>
        <dbReference type="Proteomes" id="UP000756132"/>
    </source>
</evidence>
<keyword evidence="6" id="KW-1133">Transmembrane helix</keyword>
<dbReference type="PANTHER" id="PTHR13789">
    <property type="entry name" value="MONOOXYGENASE"/>
    <property type="match status" value="1"/>
</dbReference>
<dbReference type="InterPro" id="IPR002938">
    <property type="entry name" value="FAD-bd"/>
</dbReference>
<feature type="domain" description="FAD-binding" evidence="7">
    <location>
        <begin position="8"/>
        <end position="320"/>
    </location>
</feature>
<comment type="similarity">
    <text evidence="1">Belongs to the paxM FAD-dependent monooxygenase family.</text>
</comment>
<dbReference type="Gene3D" id="3.50.50.60">
    <property type="entry name" value="FAD/NAD(P)-binding domain"/>
    <property type="match status" value="1"/>
</dbReference>
<keyword evidence="6" id="KW-0812">Transmembrane</keyword>
<keyword evidence="5" id="KW-0503">Monooxygenase</keyword>
<feature type="transmembrane region" description="Helical" evidence="6">
    <location>
        <begin position="7"/>
        <end position="25"/>
    </location>
</feature>
<gene>
    <name evidence="8" type="ORF">CLAFUR5_11540</name>
</gene>
<dbReference type="GO" id="GO:0071949">
    <property type="term" value="F:FAD binding"/>
    <property type="evidence" value="ECO:0007669"/>
    <property type="project" value="InterPro"/>
</dbReference>
<accession>A0A9Q8PFB9</accession>
<keyword evidence="3" id="KW-0274">FAD</keyword>
<dbReference type="OrthoDB" id="417877at2759"/>
<dbReference type="Proteomes" id="UP000756132">
    <property type="component" value="Chromosome 8"/>
</dbReference>
<keyword evidence="4" id="KW-0560">Oxidoreductase</keyword>
<dbReference type="KEGG" id="ffu:CLAFUR5_11540"/>
<proteinExistence type="inferred from homology"/>
<keyword evidence="2" id="KW-0285">Flavoprotein</keyword>
<dbReference type="PRINTS" id="PR00420">
    <property type="entry name" value="RNGMNOXGNASE"/>
</dbReference>
<keyword evidence="6" id="KW-0472">Membrane</keyword>
<evidence type="ECO:0000259" key="7">
    <source>
        <dbReference type="Pfam" id="PF01494"/>
    </source>
</evidence>
<sequence>MVESDKLRILVVGAGVAGLAVAIALKKHEGVDVQIYERATQLQEIGASIALGPNGMRTLEKLGVLEALDDEVAFRKSSGYPIIYRHWKTNEVVSVDKHHGEIEYRHRTSRFYRAHLQQALLAHVDTAHIHLGKAFASVCEAMNTDDLTISFDDGSTVSADILLGADGIRSAVRRSFVPHSAPKWTGWGAFRSVFDAKLVEHIDGVLDEACHWWGPDRTFFASRLGKDLFTIVDASWNSEGNLQILKDYYKDWHPAIRQMIDASPYTKLYPNTFASSLDTWIHGNGRVTFAGDAAHAHGGAFAAGGSLALDDAYAFALAITHFCPSGSSKPSKSTITGALRL</sequence>
<dbReference type="PANTHER" id="PTHR13789:SF309">
    <property type="entry name" value="PUTATIVE (AFU_ORTHOLOGUE AFUA_6G14510)-RELATED"/>
    <property type="match status" value="1"/>
</dbReference>
<protein>
    <submittedName>
        <fullName evidence="8">6-hydroxynicotinate 3-monooxygenase</fullName>
    </submittedName>
</protein>